<gene>
    <name evidence="2" type="ORF">MENT_LOCUS31902</name>
</gene>
<evidence type="ECO:0000313" key="2">
    <source>
        <dbReference type="EMBL" id="CAD2179865.1"/>
    </source>
</evidence>
<accession>A0A6V7VY46</accession>
<feature type="region of interest" description="Disordered" evidence="1">
    <location>
        <begin position="1"/>
        <end position="45"/>
    </location>
</feature>
<comment type="caution">
    <text evidence="2">The sequence shown here is derived from an EMBL/GenBank/DDBJ whole genome shotgun (WGS) entry which is preliminary data.</text>
</comment>
<protein>
    <submittedName>
        <fullName evidence="2">Uncharacterized protein</fullName>
    </submittedName>
</protein>
<organism evidence="2 3">
    <name type="scientific">Meloidogyne enterolobii</name>
    <name type="common">Root-knot nematode worm</name>
    <name type="synonym">Meloidogyne mayaguensis</name>
    <dbReference type="NCBI Taxonomy" id="390850"/>
    <lineage>
        <taxon>Eukaryota</taxon>
        <taxon>Metazoa</taxon>
        <taxon>Ecdysozoa</taxon>
        <taxon>Nematoda</taxon>
        <taxon>Chromadorea</taxon>
        <taxon>Rhabditida</taxon>
        <taxon>Tylenchina</taxon>
        <taxon>Tylenchomorpha</taxon>
        <taxon>Tylenchoidea</taxon>
        <taxon>Meloidogynidae</taxon>
        <taxon>Meloidogyninae</taxon>
        <taxon>Meloidogyne</taxon>
    </lineage>
</organism>
<feature type="region of interest" description="Disordered" evidence="1">
    <location>
        <begin position="276"/>
        <end position="302"/>
    </location>
</feature>
<reference evidence="2 3" key="1">
    <citation type="submission" date="2020-08" db="EMBL/GenBank/DDBJ databases">
        <authorList>
            <person name="Koutsovoulos G."/>
            <person name="Danchin GJ E."/>
        </authorList>
    </citation>
    <scope>NUCLEOTIDE SEQUENCE [LARGE SCALE GENOMIC DNA]</scope>
</reference>
<dbReference type="EMBL" id="CAJEWN010000355">
    <property type="protein sequence ID" value="CAD2179865.1"/>
    <property type="molecule type" value="Genomic_DNA"/>
</dbReference>
<name>A0A6V7VY46_MELEN</name>
<evidence type="ECO:0000256" key="1">
    <source>
        <dbReference type="SAM" id="MobiDB-lite"/>
    </source>
</evidence>
<feature type="region of interest" description="Disordered" evidence="1">
    <location>
        <begin position="92"/>
        <end position="115"/>
    </location>
</feature>
<dbReference type="AlphaFoldDB" id="A0A6V7VY46"/>
<dbReference type="Proteomes" id="UP000580250">
    <property type="component" value="Unassembled WGS sequence"/>
</dbReference>
<sequence length="302" mass="34704">MHSWIRQDGEESDTDASFDERLTDDIPSTCGGRRPVRAKSNASKCTQSPFITPAKQERQTLQQVQNLSIPGSFMSEDQSLLRHRQNIQRIQQRPPFLGKNENGQSGAGPSADRGAASFVQTHQDAYSTIPKEFLTQLEDLKRENVAVKDENVAMRERLYHLERQVNQNRRQNDVWQFDRMVNTEAQRSYDRFVQDQMIQHRAAAININRFNHANYNSEQLMFTQHSKSNGTTFQMSFGRSSTSIQKQEDPNEERFKKVEQKVDKIDEMLSYIISQMNNKSDGSAGTSTMGKKSESNQNAFKK</sequence>
<proteinExistence type="predicted"/>
<evidence type="ECO:0000313" key="3">
    <source>
        <dbReference type="Proteomes" id="UP000580250"/>
    </source>
</evidence>